<comment type="similarity">
    <text evidence="2">Belongs to the major facilitator superfamily. Proton-dependent oligopeptide transporter (POT/PTR) (TC 2.A.17) family.</text>
</comment>
<evidence type="ECO:0000256" key="2">
    <source>
        <dbReference type="ARBA" id="ARBA00005982"/>
    </source>
</evidence>
<reference evidence="8 9" key="1">
    <citation type="journal article" date="2022" name="G3 (Bethesda)">
        <title>Whole-genome sequence and methylome profiling of the almond [Prunus dulcis (Mill.) D.A. Webb] cultivar 'Nonpareil'.</title>
        <authorList>
            <person name="D'Amico-Willman K.M."/>
            <person name="Ouma W.Z."/>
            <person name="Meulia T."/>
            <person name="Sideli G.M."/>
            <person name="Gradziel T.M."/>
            <person name="Fresnedo-Ramirez J."/>
        </authorList>
    </citation>
    <scope>NUCLEOTIDE SEQUENCE [LARGE SCALE GENOMIC DNA]</scope>
    <source>
        <strain evidence="8">Clone GOH B32 T37-40</strain>
    </source>
</reference>
<feature type="transmembrane region" description="Helical" evidence="7">
    <location>
        <begin position="279"/>
        <end position="296"/>
    </location>
</feature>
<organism evidence="8 9">
    <name type="scientific">Prunus dulcis</name>
    <name type="common">Almond</name>
    <name type="synonym">Amygdalus dulcis</name>
    <dbReference type="NCBI Taxonomy" id="3755"/>
    <lineage>
        <taxon>Eukaryota</taxon>
        <taxon>Viridiplantae</taxon>
        <taxon>Streptophyta</taxon>
        <taxon>Embryophyta</taxon>
        <taxon>Tracheophyta</taxon>
        <taxon>Spermatophyta</taxon>
        <taxon>Magnoliopsida</taxon>
        <taxon>eudicotyledons</taxon>
        <taxon>Gunneridae</taxon>
        <taxon>Pentapetalae</taxon>
        <taxon>rosids</taxon>
        <taxon>fabids</taxon>
        <taxon>Rosales</taxon>
        <taxon>Rosaceae</taxon>
        <taxon>Amygdaloideae</taxon>
        <taxon>Amygdaleae</taxon>
        <taxon>Prunus</taxon>
    </lineage>
</organism>
<protein>
    <recommendedName>
        <fullName evidence="10">Major facilitator superfamily protein</fullName>
    </recommendedName>
</protein>
<evidence type="ECO:0000256" key="4">
    <source>
        <dbReference type="ARBA" id="ARBA00022989"/>
    </source>
</evidence>
<dbReference type="Gene3D" id="1.20.1250.20">
    <property type="entry name" value="MFS general substrate transporter like domains"/>
    <property type="match status" value="2"/>
</dbReference>
<evidence type="ECO:0000256" key="3">
    <source>
        <dbReference type="ARBA" id="ARBA00022692"/>
    </source>
</evidence>
<evidence type="ECO:0000256" key="1">
    <source>
        <dbReference type="ARBA" id="ARBA00004141"/>
    </source>
</evidence>
<keyword evidence="5 7" id="KW-0472">Membrane</keyword>
<feature type="transmembrane region" description="Helical" evidence="7">
    <location>
        <begin position="47"/>
        <end position="68"/>
    </location>
</feature>
<gene>
    <name evidence="8" type="ORF">L3X38_002335</name>
</gene>
<proteinExistence type="inferred from homology"/>
<evidence type="ECO:0008006" key="10">
    <source>
        <dbReference type="Google" id="ProtNLM"/>
    </source>
</evidence>
<dbReference type="PANTHER" id="PTHR11654">
    <property type="entry name" value="OLIGOPEPTIDE TRANSPORTER-RELATED"/>
    <property type="match status" value="1"/>
</dbReference>
<keyword evidence="3 7" id="KW-0812">Transmembrane</keyword>
<evidence type="ECO:0000313" key="9">
    <source>
        <dbReference type="Proteomes" id="UP001054821"/>
    </source>
</evidence>
<dbReference type="GO" id="GO:0022857">
    <property type="term" value="F:transmembrane transporter activity"/>
    <property type="evidence" value="ECO:0007669"/>
    <property type="project" value="InterPro"/>
</dbReference>
<dbReference type="AlphaFoldDB" id="A0AAD4ZL33"/>
<keyword evidence="9" id="KW-1185">Reference proteome</keyword>
<dbReference type="Pfam" id="PF00854">
    <property type="entry name" value="PTR2"/>
    <property type="match status" value="1"/>
</dbReference>
<name>A0AAD4ZL33_PRUDU</name>
<evidence type="ECO:0000313" key="8">
    <source>
        <dbReference type="EMBL" id="KAI5349448.1"/>
    </source>
</evidence>
<comment type="caution">
    <text evidence="8">The sequence shown here is derived from an EMBL/GenBank/DDBJ whole genome shotgun (WGS) entry which is preliminary data.</text>
</comment>
<dbReference type="GO" id="GO:0016020">
    <property type="term" value="C:membrane"/>
    <property type="evidence" value="ECO:0007669"/>
    <property type="project" value="UniProtKB-SubCell"/>
</dbReference>
<accession>A0AAD4ZL33</accession>
<feature type="transmembrane region" description="Helical" evidence="7">
    <location>
        <begin position="316"/>
        <end position="346"/>
    </location>
</feature>
<evidence type="ECO:0000256" key="5">
    <source>
        <dbReference type="ARBA" id="ARBA00023136"/>
    </source>
</evidence>
<feature type="transmembrane region" description="Helical" evidence="7">
    <location>
        <begin position="249"/>
        <end position="267"/>
    </location>
</feature>
<feature type="region of interest" description="Disordered" evidence="6">
    <location>
        <begin position="114"/>
        <end position="133"/>
    </location>
</feature>
<feature type="transmembrane region" description="Helical" evidence="7">
    <location>
        <begin position="400"/>
        <end position="423"/>
    </location>
</feature>
<comment type="subcellular location">
    <subcellularLocation>
        <location evidence="1">Membrane</location>
        <topology evidence="1">Multi-pass membrane protein</topology>
    </subcellularLocation>
</comment>
<dbReference type="EMBL" id="JAJFAZ020000001">
    <property type="protein sequence ID" value="KAI5349448.1"/>
    <property type="molecule type" value="Genomic_DNA"/>
</dbReference>
<feature type="transmembrane region" description="Helical" evidence="7">
    <location>
        <begin position="151"/>
        <end position="170"/>
    </location>
</feature>
<dbReference type="SUPFAM" id="SSF103473">
    <property type="entry name" value="MFS general substrate transporter"/>
    <property type="match status" value="1"/>
</dbReference>
<dbReference type="Proteomes" id="UP001054821">
    <property type="component" value="Chromosome 1"/>
</dbReference>
<feature type="transmembrane region" description="Helical" evidence="7">
    <location>
        <begin position="212"/>
        <end position="233"/>
    </location>
</feature>
<sequence>MSILIVYLQNNWSHPHFQIAAVVTNVQEGIADILVIFLAHFSHTFNGGLKIIATTNAAYILGLSLLWLPNEYKSKDYAAMARIFYGAVVLLTLGESGRSAALKEFLNKQCLSQHKETGRTDGKRPEGWEEASEQKEITAEKYTEAGGDQQIFMISTIAMAVSYFLFWFGYNDYLKNNKEAQAGEHHQVTERENLWTLNKKVRKKKRLRKEIVASWLAFFVYSMVKAAGSTFFFEQISNLKNPIHNYDPAVYFNVLSSFSKYIISFLFPKLIPKRTRVRIGCGMASTVLCCVAAWVVEIHRMRKVTRAGLEDDTFDISMSIFWLVPQFFLLGLMEGLAVDGLIDLLADRVDEKDKEMAKHYGSHTSDLVVGTGKLLTALIILAFRHRWFNDSINLSRLDKYYRLLTFLSLGSFVYYLCVGFYFYSNDDTQNSAIEEHEQGHNGSGNMEMATI</sequence>
<dbReference type="InterPro" id="IPR036259">
    <property type="entry name" value="MFS_trans_sf"/>
</dbReference>
<keyword evidence="4 7" id="KW-1133">Transmembrane helix</keyword>
<dbReference type="InterPro" id="IPR000109">
    <property type="entry name" value="POT_fam"/>
</dbReference>
<feature type="transmembrane region" description="Helical" evidence="7">
    <location>
        <begin position="367"/>
        <end position="388"/>
    </location>
</feature>
<evidence type="ECO:0000256" key="6">
    <source>
        <dbReference type="SAM" id="MobiDB-lite"/>
    </source>
</evidence>
<evidence type="ECO:0000256" key="7">
    <source>
        <dbReference type="SAM" id="Phobius"/>
    </source>
</evidence>
<feature type="transmembrane region" description="Helical" evidence="7">
    <location>
        <begin position="77"/>
        <end position="94"/>
    </location>
</feature>